<dbReference type="Proteomes" id="UP000002316">
    <property type="component" value="Chromosome 9"/>
</dbReference>
<name>C9ZZJ1_TRYB9</name>
<sequence length="99" mass="10759">MVGTKAVRFPTYTSNRLRAYHSARWVETGVRPLRDAFRCVEAVAFSSGRVTRGHGFRLSKYSVRLLGVPIAWYGAVAGVSEDSMGTEVSSSSFAPSSPT</sequence>
<dbReference type="RefSeq" id="XP_011777106.1">
    <property type="nucleotide sequence ID" value="XM_011778804.1"/>
</dbReference>
<evidence type="ECO:0000313" key="2">
    <source>
        <dbReference type="Proteomes" id="UP000002316"/>
    </source>
</evidence>
<dbReference type="EMBL" id="FN554972">
    <property type="protein sequence ID" value="CBH14840.1"/>
    <property type="molecule type" value="Genomic_DNA"/>
</dbReference>
<protein>
    <submittedName>
        <fullName evidence="1">Uncharacterized protein</fullName>
    </submittedName>
</protein>
<proteinExistence type="predicted"/>
<accession>C9ZZJ1</accession>
<gene>
    <name evidence="1" type="ORF">TbgDal_IX9160</name>
</gene>
<reference evidence="2" key="1">
    <citation type="journal article" date="2010" name="PLoS Negl. Trop. Dis.">
        <title>The genome sequence of Trypanosoma brucei gambiense, causative agent of chronic human african trypanosomiasis.</title>
        <authorList>
            <person name="Jackson A.P."/>
            <person name="Sanders M."/>
            <person name="Berry A."/>
            <person name="McQuillan J."/>
            <person name="Aslett M.A."/>
            <person name="Quail M.A."/>
            <person name="Chukualim B."/>
            <person name="Capewell P."/>
            <person name="MacLeod A."/>
            <person name="Melville S.E."/>
            <person name="Gibson W."/>
            <person name="Barry J.D."/>
            <person name="Berriman M."/>
            <person name="Hertz-Fowler C."/>
        </authorList>
    </citation>
    <scope>NUCLEOTIDE SEQUENCE [LARGE SCALE GENOMIC DNA]</scope>
    <source>
        <strain evidence="2">MHOM/CI/86/DAL972</strain>
    </source>
</reference>
<dbReference type="KEGG" id="tbg:TbgDal_IX9160"/>
<dbReference type="AlphaFoldDB" id="C9ZZJ1"/>
<organism evidence="1 2">
    <name type="scientific">Trypanosoma brucei gambiense (strain MHOM/CI/86/DAL972)</name>
    <dbReference type="NCBI Taxonomy" id="679716"/>
    <lineage>
        <taxon>Eukaryota</taxon>
        <taxon>Discoba</taxon>
        <taxon>Euglenozoa</taxon>
        <taxon>Kinetoplastea</taxon>
        <taxon>Metakinetoplastina</taxon>
        <taxon>Trypanosomatida</taxon>
        <taxon>Trypanosomatidae</taxon>
        <taxon>Trypanosoma</taxon>
    </lineage>
</organism>
<dbReference type="GeneID" id="23860982"/>
<evidence type="ECO:0000313" key="1">
    <source>
        <dbReference type="EMBL" id="CBH14840.1"/>
    </source>
</evidence>